<organism evidence="1 2">
    <name type="scientific">Verticillium longisporum</name>
    <name type="common">Verticillium dahliae var. longisporum</name>
    <dbReference type="NCBI Taxonomy" id="100787"/>
    <lineage>
        <taxon>Eukaryota</taxon>
        <taxon>Fungi</taxon>
        <taxon>Dikarya</taxon>
        <taxon>Ascomycota</taxon>
        <taxon>Pezizomycotina</taxon>
        <taxon>Sordariomycetes</taxon>
        <taxon>Hypocreomycetidae</taxon>
        <taxon>Glomerellales</taxon>
        <taxon>Plectosphaerellaceae</taxon>
        <taxon>Verticillium</taxon>
    </lineage>
</organism>
<dbReference type="Proteomes" id="UP000044602">
    <property type="component" value="Unassembled WGS sequence"/>
</dbReference>
<protein>
    <submittedName>
        <fullName evidence="1">Uncharacterized protein</fullName>
    </submittedName>
</protein>
<sequence length="173" mass="19376">MERLQRDLNPMVLRKTAVTSPTLTTPMFILVSDATAAGVPTCTITTSKRTTLILVHTTTTESTSSYGYLMTERKIKSTRVCLSMVNGYVTQRIRCSGRTNTPRLFTTRIGFKLVPFALLMRKMINTRKMSAMTGNLAIWLVGLDFRQQSFGRPWKPIISAVRALLLVAVSRTI</sequence>
<evidence type="ECO:0000313" key="2">
    <source>
        <dbReference type="Proteomes" id="UP000044602"/>
    </source>
</evidence>
<evidence type="ECO:0000313" key="1">
    <source>
        <dbReference type="EMBL" id="CRK29331.1"/>
    </source>
</evidence>
<dbReference type="AlphaFoldDB" id="A0A0G4M4Z2"/>
<dbReference type="EMBL" id="CVQH01021096">
    <property type="protein sequence ID" value="CRK29331.1"/>
    <property type="molecule type" value="Genomic_DNA"/>
</dbReference>
<accession>A0A0G4M4Z2</accession>
<gene>
    <name evidence="1" type="ORF">BN1708_015554</name>
</gene>
<reference evidence="1 2" key="1">
    <citation type="submission" date="2015-05" db="EMBL/GenBank/DDBJ databases">
        <authorList>
            <person name="Wang D.B."/>
            <person name="Wang M."/>
        </authorList>
    </citation>
    <scope>NUCLEOTIDE SEQUENCE [LARGE SCALE GENOMIC DNA]</scope>
    <source>
        <strain evidence="1">VL1</strain>
    </source>
</reference>
<proteinExistence type="predicted"/>
<name>A0A0G4M4Z2_VERLO</name>
<keyword evidence="2" id="KW-1185">Reference proteome</keyword>